<organism evidence="1 2">
    <name type="scientific">Trichonephila clavipes</name>
    <name type="common">Golden silk orbweaver</name>
    <name type="synonym">Nephila clavipes</name>
    <dbReference type="NCBI Taxonomy" id="2585209"/>
    <lineage>
        <taxon>Eukaryota</taxon>
        <taxon>Metazoa</taxon>
        <taxon>Ecdysozoa</taxon>
        <taxon>Arthropoda</taxon>
        <taxon>Chelicerata</taxon>
        <taxon>Arachnida</taxon>
        <taxon>Araneae</taxon>
        <taxon>Araneomorphae</taxon>
        <taxon>Entelegynae</taxon>
        <taxon>Araneoidea</taxon>
        <taxon>Nephilidae</taxon>
        <taxon>Trichonephila</taxon>
    </lineage>
</organism>
<dbReference type="AlphaFoldDB" id="A0A8X6UWY4"/>
<evidence type="ECO:0000313" key="1">
    <source>
        <dbReference type="EMBL" id="GFX95926.1"/>
    </source>
</evidence>
<accession>A0A8X6UWY4</accession>
<keyword evidence="2" id="KW-1185">Reference proteome</keyword>
<sequence>MYSPATPASIAGVQDSKGLRARLMPNMARGLNSDFVGALIFSVMPLYLRVREPQFKNYCAMENSFYQLYDYKTAFSEGTESYVNESFYLKSSEEGSKERARDGDSFRKR</sequence>
<gene>
    <name evidence="1" type="ORF">TNCV_2085061</name>
</gene>
<dbReference type="EMBL" id="BMAU01021189">
    <property type="protein sequence ID" value="GFX95926.1"/>
    <property type="molecule type" value="Genomic_DNA"/>
</dbReference>
<protein>
    <submittedName>
        <fullName evidence="1">Uncharacterized protein</fullName>
    </submittedName>
</protein>
<dbReference type="Proteomes" id="UP000887159">
    <property type="component" value="Unassembled WGS sequence"/>
</dbReference>
<proteinExistence type="predicted"/>
<name>A0A8X6UWY4_TRICX</name>
<evidence type="ECO:0000313" key="2">
    <source>
        <dbReference type="Proteomes" id="UP000887159"/>
    </source>
</evidence>
<reference evidence="1" key="1">
    <citation type="submission" date="2020-08" db="EMBL/GenBank/DDBJ databases">
        <title>Multicomponent nature underlies the extraordinary mechanical properties of spider dragline silk.</title>
        <authorList>
            <person name="Kono N."/>
            <person name="Nakamura H."/>
            <person name="Mori M."/>
            <person name="Yoshida Y."/>
            <person name="Ohtoshi R."/>
            <person name="Malay A.D."/>
            <person name="Moran D.A.P."/>
            <person name="Tomita M."/>
            <person name="Numata K."/>
            <person name="Arakawa K."/>
        </authorList>
    </citation>
    <scope>NUCLEOTIDE SEQUENCE</scope>
</reference>
<comment type="caution">
    <text evidence="1">The sequence shown here is derived from an EMBL/GenBank/DDBJ whole genome shotgun (WGS) entry which is preliminary data.</text>
</comment>